<dbReference type="OrthoDB" id="8454481at2"/>
<keyword evidence="3" id="KW-1185">Reference proteome</keyword>
<comment type="caution">
    <text evidence="2">The sequence shown here is derived from an EMBL/GenBank/DDBJ whole genome shotgun (WGS) entry which is preliminary data.</text>
</comment>
<dbReference type="EMBL" id="NHSJ01000049">
    <property type="protein sequence ID" value="PPQ31916.1"/>
    <property type="molecule type" value="Genomic_DNA"/>
</dbReference>
<protein>
    <recommendedName>
        <fullName evidence="4">Single Cache domain-containing protein</fullName>
    </recommendedName>
</protein>
<organism evidence="2 3">
    <name type="scientific">Rhodoblastus sphagnicola</name>
    <dbReference type="NCBI Taxonomy" id="333368"/>
    <lineage>
        <taxon>Bacteria</taxon>
        <taxon>Pseudomonadati</taxon>
        <taxon>Pseudomonadota</taxon>
        <taxon>Alphaproteobacteria</taxon>
        <taxon>Hyphomicrobiales</taxon>
        <taxon>Rhodoblastaceae</taxon>
        <taxon>Rhodoblastus</taxon>
    </lineage>
</organism>
<dbReference type="Proteomes" id="UP000239089">
    <property type="component" value="Unassembled WGS sequence"/>
</dbReference>
<accession>A0A2S6NBD0</accession>
<gene>
    <name evidence="2" type="ORF">CCR94_07850</name>
</gene>
<feature type="chain" id="PRO_5015509408" description="Single Cache domain-containing protein" evidence="1">
    <location>
        <begin position="18"/>
        <end position="153"/>
    </location>
</feature>
<sequence length="153" mass="16012">MGAASAAIVALSPAAFAQQAGGAAAEAKSMLERAVAAVKADKPRALEMFNKGEGGFLDRDLYVFCDSLADGKVVAIGNPNAKYLLGKDARALMDVTGKAYGREIFDGQHKPEGQFAEVRYLFPRPGADDTPVPKVTLVAKAGDLGCGVGYYKQ</sequence>
<name>A0A2S6NBD0_9HYPH</name>
<evidence type="ECO:0000313" key="3">
    <source>
        <dbReference type="Proteomes" id="UP000239089"/>
    </source>
</evidence>
<evidence type="ECO:0008006" key="4">
    <source>
        <dbReference type="Google" id="ProtNLM"/>
    </source>
</evidence>
<keyword evidence="1" id="KW-0732">Signal</keyword>
<dbReference type="Gene3D" id="3.30.450.20">
    <property type="entry name" value="PAS domain"/>
    <property type="match status" value="1"/>
</dbReference>
<dbReference type="AlphaFoldDB" id="A0A2S6NBD0"/>
<proteinExistence type="predicted"/>
<evidence type="ECO:0000256" key="1">
    <source>
        <dbReference type="SAM" id="SignalP"/>
    </source>
</evidence>
<feature type="signal peptide" evidence="1">
    <location>
        <begin position="1"/>
        <end position="17"/>
    </location>
</feature>
<reference evidence="2 3" key="1">
    <citation type="journal article" date="2018" name="Arch. Microbiol.">
        <title>New insights into the metabolic potential of the phototrophic purple bacterium Rhodopila globiformis DSM 161(T) from its draft genome sequence and evidence for a vanadium-dependent nitrogenase.</title>
        <authorList>
            <person name="Imhoff J.F."/>
            <person name="Rahn T."/>
            <person name="Kunzel S."/>
            <person name="Neulinger S.C."/>
        </authorList>
    </citation>
    <scope>NUCLEOTIDE SEQUENCE [LARGE SCALE GENOMIC DNA]</scope>
    <source>
        <strain evidence="2 3">DSM 16996</strain>
    </source>
</reference>
<evidence type="ECO:0000313" key="2">
    <source>
        <dbReference type="EMBL" id="PPQ31916.1"/>
    </source>
</evidence>